<feature type="compositionally biased region" description="Low complexity" evidence="22">
    <location>
        <begin position="862"/>
        <end position="894"/>
    </location>
</feature>
<evidence type="ECO:0000256" key="19">
    <source>
        <dbReference type="ARBA" id="ARBA00023163"/>
    </source>
</evidence>
<dbReference type="Pfam" id="PF00005">
    <property type="entry name" value="ABC_tran"/>
    <property type="match status" value="1"/>
</dbReference>
<organism evidence="27 28">
    <name type="scientific">Arabidopsis arenosa</name>
    <name type="common">Sand rock-cress</name>
    <name type="synonym">Cardaminopsis arenosa</name>
    <dbReference type="NCBI Taxonomy" id="38785"/>
    <lineage>
        <taxon>Eukaryota</taxon>
        <taxon>Viridiplantae</taxon>
        <taxon>Streptophyta</taxon>
        <taxon>Embryophyta</taxon>
        <taxon>Tracheophyta</taxon>
        <taxon>Spermatophyta</taxon>
        <taxon>Magnoliopsida</taxon>
        <taxon>eudicotyledons</taxon>
        <taxon>Gunneridae</taxon>
        <taxon>Pentapetalae</taxon>
        <taxon>rosids</taxon>
        <taxon>malvids</taxon>
        <taxon>Brassicales</taxon>
        <taxon>Brassicaceae</taxon>
        <taxon>Camelineae</taxon>
        <taxon>Arabidopsis</taxon>
    </lineage>
</organism>
<evidence type="ECO:0000256" key="18">
    <source>
        <dbReference type="ARBA" id="ARBA00023136"/>
    </source>
</evidence>
<dbReference type="InterPro" id="IPR017871">
    <property type="entry name" value="ABC_transporter-like_CS"/>
</dbReference>
<dbReference type="Pfam" id="PF00664">
    <property type="entry name" value="ABC_membrane"/>
    <property type="match status" value="1"/>
</dbReference>
<dbReference type="Proteomes" id="UP000682877">
    <property type="component" value="Chromosome 7"/>
</dbReference>
<gene>
    <name evidence="27" type="ORF">AARE701A_LOCUS18202</name>
</gene>
<dbReference type="GO" id="GO:0005743">
    <property type="term" value="C:mitochondrial inner membrane"/>
    <property type="evidence" value="ECO:0007669"/>
    <property type="project" value="UniProtKB-SubCell"/>
</dbReference>
<dbReference type="PROSITE" id="PS00211">
    <property type="entry name" value="ABC_TRANSPORTER_1"/>
    <property type="match status" value="1"/>
</dbReference>
<reference evidence="27" key="1">
    <citation type="submission" date="2021-01" db="EMBL/GenBank/DDBJ databases">
        <authorList>
            <person name="Bezrukov I."/>
        </authorList>
    </citation>
    <scope>NUCLEOTIDE SEQUENCE</scope>
</reference>
<protein>
    <submittedName>
        <fullName evidence="27">Uncharacterized protein</fullName>
    </submittedName>
</protein>
<feature type="region of interest" description="Disordered" evidence="22">
    <location>
        <begin position="1028"/>
        <end position="1079"/>
    </location>
</feature>
<comment type="subunit">
    <text evidence="4">Homodimer.</text>
</comment>
<dbReference type="InterPro" id="IPR006447">
    <property type="entry name" value="Myb_dom_plants"/>
</dbReference>
<feature type="transmembrane region" description="Helical" evidence="23">
    <location>
        <begin position="111"/>
        <end position="132"/>
    </location>
</feature>
<dbReference type="InterPro" id="IPR039421">
    <property type="entry name" value="Type_1_exporter"/>
</dbReference>
<evidence type="ECO:0000259" key="26">
    <source>
        <dbReference type="PROSITE" id="PS51294"/>
    </source>
</evidence>
<dbReference type="InterPro" id="IPR003593">
    <property type="entry name" value="AAA+_ATPase"/>
</dbReference>
<dbReference type="EMBL" id="LR999457">
    <property type="protein sequence ID" value="CAE6171146.1"/>
    <property type="molecule type" value="Genomic_DNA"/>
</dbReference>
<evidence type="ECO:0000259" key="25">
    <source>
        <dbReference type="PROSITE" id="PS50929"/>
    </source>
</evidence>
<feature type="transmembrane region" description="Helical" evidence="23">
    <location>
        <begin position="152"/>
        <end position="170"/>
    </location>
</feature>
<dbReference type="SUPFAM" id="SSF52540">
    <property type="entry name" value="P-loop containing nucleoside triphosphate hydrolases"/>
    <property type="match status" value="1"/>
</dbReference>
<dbReference type="GO" id="GO:0003677">
    <property type="term" value="F:DNA binding"/>
    <property type="evidence" value="ECO:0007669"/>
    <property type="project" value="InterPro"/>
</dbReference>
<feature type="transmembrane region" description="Helical" evidence="23">
    <location>
        <begin position="381"/>
        <end position="402"/>
    </location>
</feature>
<dbReference type="SUPFAM" id="SSF46689">
    <property type="entry name" value="Homeodomain-like"/>
    <property type="match status" value="1"/>
</dbReference>
<dbReference type="GO" id="GO:0006879">
    <property type="term" value="P:intracellular iron ion homeostasis"/>
    <property type="evidence" value="ECO:0007669"/>
    <property type="project" value="TreeGrafter"/>
</dbReference>
<dbReference type="GO" id="GO:0016887">
    <property type="term" value="F:ATP hydrolysis activity"/>
    <property type="evidence" value="ECO:0007669"/>
    <property type="project" value="InterPro"/>
</dbReference>
<comment type="similarity">
    <text evidence="21">Belongs to the ABC transporter superfamily. ABCB family. Heavy Metal importer (TC 3.A.1.210) subfamily.</text>
</comment>
<dbReference type="PANTHER" id="PTHR24221">
    <property type="entry name" value="ATP-BINDING CASSETTE SUB-FAMILY B"/>
    <property type="match status" value="1"/>
</dbReference>
<comment type="similarity">
    <text evidence="3">Belongs to the MYB-CC family.</text>
</comment>
<keyword evidence="7 23" id="KW-0812">Transmembrane</keyword>
<evidence type="ECO:0000256" key="10">
    <source>
        <dbReference type="ARBA" id="ARBA00022840"/>
    </source>
</evidence>
<feature type="domain" description="HTH myb-type" evidence="26">
    <location>
        <begin position="899"/>
        <end position="952"/>
    </location>
</feature>
<dbReference type="InterPro" id="IPR009057">
    <property type="entry name" value="Homeodomain-like_sf"/>
</dbReference>
<dbReference type="PROSITE" id="PS50893">
    <property type="entry name" value="ABC_TRANSPORTER_2"/>
    <property type="match status" value="1"/>
</dbReference>
<keyword evidence="5" id="KW-0813">Transport</keyword>
<evidence type="ECO:0000256" key="16">
    <source>
        <dbReference type="ARBA" id="ARBA00023065"/>
    </source>
</evidence>
<evidence type="ECO:0000313" key="27">
    <source>
        <dbReference type="EMBL" id="CAE6171146.1"/>
    </source>
</evidence>
<evidence type="ECO:0000256" key="15">
    <source>
        <dbReference type="ARBA" id="ARBA00023054"/>
    </source>
</evidence>
<evidence type="ECO:0000256" key="14">
    <source>
        <dbReference type="ARBA" id="ARBA00023015"/>
    </source>
</evidence>
<sequence>MMRGSRFLLSRASLSYRLRSGFHHHHNFIKRSSIQRSPAINAFLSDPSPYPSPVNARVVFFSTSTSTPNQDQDQTTIKSRKQINATSSQKILRTISSYLWMKDNPELRFRVIAALACLVGAKFLNVQVPFLFKLAIDLLSSSSSTIADSNPYLLAAFATPSSVLIGYGIARSGSSAFNELRTAVFSKVALRTIRSVSRKVLSHLHDLDLRYHLNRETGALNRIIDRGSRAINTILSAMVFNVVPTILEISMVTGILAYNFGPVFALITSLSVGSYIAFTLVVTQWRTKFRLAMNKADNDASTRAIDSLINYETVKYFNNEDYEGRKYDDLLERYEDAALQTQKSLAFLDFGQSFIFSTALSTAMVLCSQGIMNGEMTVGDLVMVNGLLFQLSLPLYFLGGVYRETVQSLVDMKSMFQLLEERSDIGDKDTNTKLPLLVLKGGSISFEDVHFSYLPERKILDGISFEVPAGKSVAIVGSSGSGKSTILRMIFRFFDTDSGNVKIDGQNIKEVRLESLRSSIGVVPQDTVLFNDTIFHNIHYGNLSATEEEVYDAARRAAIHDTIMKFPDKYSTAVGERGLMLSGGEKQRVALARAFLKAPAILLCDEATSALDSKTEAEIMKTLRSLASNRTCVFIAHRLTTAMQCDEIIVMEKGKVVEKGTHQVLTKMEARPVQRSGSRELSSNLARTSSIPSTQKPSAAEDSYNRSENNTQLMSRQLGQSYHLLSSSNGGAVGHICSSSSSGGFSNNLHYSAMVSHEKQHYAGSSSHAAQASSNDSSWCHDSLPGGFLDFHENNNPAIQNNSQIEDGGIAAAFDDIQKRSDWHEWADHLITDEDPLMSTNWNDLLLETSSNSDSKDQKSLQIPQPQIVQQQPSPSVELRPVSTTSSNSNNGTGKARMRWTPELHEAFVEAVNSLGGSERATPKGVLKIMKVEGLTIYHVKSHLQKYRTARYRPEASETGSPEKKLTPLEHITSLDLKGGIGITEALRLQMEVQKQLHEQLEIQRNLQLRIEEQGKYLQMMFEKQNSDLAKGTASTSDSAAKSEQEDKKTADTKELASEETRKCEEPESPQPKRPKTDN</sequence>
<dbReference type="PANTHER" id="PTHR24221:SF494">
    <property type="entry name" value="ABC TRANSPORTER B FAMILY MEMBER 23, MITOCHONDRIAL-RELATED"/>
    <property type="match status" value="1"/>
</dbReference>
<keyword evidence="12 23" id="KW-1133">Transmembrane helix</keyword>
<dbReference type="GO" id="GO:0140359">
    <property type="term" value="F:ABC-type transporter activity"/>
    <property type="evidence" value="ECO:0007669"/>
    <property type="project" value="InterPro"/>
</dbReference>
<keyword evidence="16" id="KW-0406">Ion transport</keyword>
<evidence type="ECO:0000256" key="5">
    <source>
        <dbReference type="ARBA" id="ARBA00022448"/>
    </source>
</evidence>
<evidence type="ECO:0000256" key="20">
    <source>
        <dbReference type="ARBA" id="ARBA00023242"/>
    </source>
</evidence>
<feature type="compositionally biased region" description="Basic and acidic residues" evidence="22">
    <location>
        <begin position="1041"/>
        <end position="1066"/>
    </location>
</feature>
<feature type="domain" description="ABC transmembrane type-1" evidence="25">
    <location>
        <begin position="112"/>
        <end position="407"/>
    </location>
</feature>
<evidence type="ECO:0000256" key="12">
    <source>
        <dbReference type="ARBA" id="ARBA00022989"/>
    </source>
</evidence>
<keyword evidence="28" id="KW-1185">Reference proteome</keyword>
<dbReference type="GO" id="GO:0005634">
    <property type="term" value="C:nucleus"/>
    <property type="evidence" value="ECO:0007669"/>
    <property type="project" value="UniProtKB-SubCell"/>
</dbReference>
<keyword evidence="13" id="KW-0408">Iron</keyword>
<dbReference type="GO" id="GO:0005524">
    <property type="term" value="F:ATP binding"/>
    <property type="evidence" value="ECO:0007669"/>
    <property type="project" value="UniProtKB-KW"/>
</dbReference>
<keyword evidence="15" id="KW-0175">Coiled coil</keyword>
<keyword evidence="8" id="KW-0547">Nucleotide-binding</keyword>
<dbReference type="Pfam" id="PF00249">
    <property type="entry name" value="Myb_DNA-binding"/>
    <property type="match status" value="1"/>
</dbReference>
<dbReference type="Gene3D" id="1.10.10.60">
    <property type="entry name" value="Homeodomain-like"/>
    <property type="match status" value="1"/>
</dbReference>
<dbReference type="Gene3D" id="1.20.1560.10">
    <property type="entry name" value="ABC transporter type 1, transmembrane domain"/>
    <property type="match status" value="1"/>
</dbReference>
<feature type="region of interest" description="Disordered" evidence="22">
    <location>
        <begin position="667"/>
        <end position="708"/>
    </location>
</feature>
<dbReference type="Pfam" id="PF14379">
    <property type="entry name" value="Myb_CC_LHEQLE"/>
    <property type="match status" value="1"/>
</dbReference>
<evidence type="ECO:0000256" key="13">
    <source>
        <dbReference type="ARBA" id="ARBA00023004"/>
    </source>
</evidence>
<evidence type="ECO:0000313" key="28">
    <source>
        <dbReference type="Proteomes" id="UP000682877"/>
    </source>
</evidence>
<dbReference type="Gene3D" id="3.40.50.300">
    <property type="entry name" value="P-loop containing nucleotide triphosphate hydrolases"/>
    <property type="match status" value="1"/>
</dbReference>
<feature type="region of interest" description="Disordered" evidence="22">
    <location>
        <begin position="848"/>
        <end position="896"/>
    </location>
</feature>
<dbReference type="InterPro" id="IPR017930">
    <property type="entry name" value="Myb_dom"/>
</dbReference>
<dbReference type="NCBIfam" id="TIGR01557">
    <property type="entry name" value="myb_SHAQKYF"/>
    <property type="match status" value="1"/>
</dbReference>
<dbReference type="InterPro" id="IPR025756">
    <property type="entry name" value="Myb_CC_LHEQLE"/>
</dbReference>
<dbReference type="PROSITE" id="PS51294">
    <property type="entry name" value="HTH_MYB"/>
    <property type="match status" value="1"/>
</dbReference>
<evidence type="ECO:0000256" key="17">
    <source>
        <dbReference type="ARBA" id="ARBA00023128"/>
    </source>
</evidence>
<feature type="domain" description="ABC transporter" evidence="24">
    <location>
        <begin position="444"/>
        <end position="678"/>
    </location>
</feature>
<dbReference type="AlphaFoldDB" id="A0A8S2AT91"/>
<evidence type="ECO:0000256" key="11">
    <source>
        <dbReference type="ARBA" id="ARBA00022946"/>
    </source>
</evidence>
<dbReference type="InterPro" id="IPR011527">
    <property type="entry name" value="ABC1_TM_dom"/>
</dbReference>
<keyword evidence="14" id="KW-0805">Transcription regulation</keyword>
<evidence type="ECO:0000256" key="1">
    <source>
        <dbReference type="ARBA" id="ARBA00004123"/>
    </source>
</evidence>
<accession>A0A8S2AT91</accession>
<proteinExistence type="inferred from homology"/>
<dbReference type="GO" id="GO:0006826">
    <property type="term" value="P:iron ion transport"/>
    <property type="evidence" value="ECO:0007669"/>
    <property type="project" value="UniProtKB-KW"/>
</dbReference>
<dbReference type="InterPro" id="IPR003439">
    <property type="entry name" value="ABC_transporter-like_ATP-bd"/>
</dbReference>
<comment type="subcellular location">
    <subcellularLocation>
        <location evidence="2">Mitochondrion inner membrane</location>
        <topology evidence="2">Multi-pass membrane protein</topology>
    </subcellularLocation>
    <subcellularLocation>
        <location evidence="1">Nucleus</location>
    </subcellularLocation>
</comment>
<evidence type="ECO:0000256" key="21">
    <source>
        <dbReference type="ARBA" id="ARBA00024363"/>
    </source>
</evidence>
<dbReference type="SUPFAM" id="SSF90123">
    <property type="entry name" value="ABC transporter transmembrane region"/>
    <property type="match status" value="1"/>
</dbReference>
<dbReference type="FunFam" id="1.10.10.60:FF:000002">
    <property type="entry name" value="Myb family transcription factor"/>
    <property type="match status" value="1"/>
</dbReference>
<dbReference type="InterPro" id="IPR001005">
    <property type="entry name" value="SANT/Myb"/>
</dbReference>
<dbReference type="PROSITE" id="PS50929">
    <property type="entry name" value="ABC_TM1F"/>
    <property type="match status" value="1"/>
</dbReference>
<feature type="compositionally biased region" description="Polar residues" evidence="22">
    <location>
        <begin position="675"/>
        <end position="697"/>
    </location>
</feature>
<evidence type="ECO:0000256" key="2">
    <source>
        <dbReference type="ARBA" id="ARBA00004448"/>
    </source>
</evidence>
<keyword evidence="6" id="KW-0410">Iron transport</keyword>
<evidence type="ECO:0000256" key="22">
    <source>
        <dbReference type="SAM" id="MobiDB-lite"/>
    </source>
</evidence>
<name>A0A8S2AT91_ARAAE</name>
<evidence type="ECO:0000256" key="9">
    <source>
        <dbReference type="ARBA" id="ARBA00022792"/>
    </source>
</evidence>
<dbReference type="CDD" id="cd03253">
    <property type="entry name" value="ABCC_ATM1_transporter"/>
    <property type="match status" value="1"/>
</dbReference>
<keyword evidence="20" id="KW-0539">Nucleus</keyword>
<keyword evidence="17" id="KW-0496">Mitochondrion</keyword>
<evidence type="ECO:0000256" key="6">
    <source>
        <dbReference type="ARBA" id="ARBA00022496"/>
    </source>
</evidence>
<evidence type="ECO:0000256" key="7">
    <source>
        <dbReference type="ARBA" id="ARBA00022692"/>
    </source>
</evidence>
<evidence type="ECO:0000256" key="4">
    <source>
        <dbReference type="ARBA" id="ARBA00011738"/>
    </source>
</evidence>
<dbReference type="FunFam" id="1.20.1560.10:FF:000004">
    <property type="entry name" value="ATP-binding cassette sub-family B member 7"/>
    <property type="match status" value="1"/>
</dbReference>
<evidence type="ECO:0000256" key="23">
    <source>
        <dbReference type="SAM" id="Phobius"/>
    </source>
</evidence>
<keyword evidence="9" id="KW-0999">Mitochondrion inner membrane</keyword>
<keyword evidence="11" id="KW-0809">Transit peptide</keyword>
<dbReference type="FunFam" id="3.40.50.300:FF:001038">
    <property type="entry name" value="ABC transporter B family member 25"/>
    <property type="match status" value="1"/>
</dbReference>
<feature type="transmembrane region" description="Helical" evidence="23">
    <location>
        <begin position="263"/>
        <end position="285"/>
    </location>
</feature>
<evidence type="ECO:0000259" key="24">
    <source>
        <dbReference type="PROSITE" id="PS50893"/>
    </source>
</evidence>
<keyword evidence="10" id="KW-0067">ATP-binding</keyword>
<evidence type="ECO:0000256" key="8">
    <source>
        <dbReference type="ARBA" id="ARBA00022741"/>
    </source>
</evidence>
<evidence type="ECO:0000256" key="3">
    <source>
        <dbReference type="ARBA" id="ARBA00006783"/>
    </source>
</evidence>
<dbReference type="InterPro" id="IPR036640">
    <property type="entry name" value="ABC1_TM_sf"/>
</dbReference>
<dbReference type="CDD" id="cd18582">
    <property type="entry name" value="ABC_6TM_ATM1_ABCB7"/>
    <property type="match status" value="1"/>
</dbReference>
<dbReference type="SMART" id="SM00382">
    <property type="entry name" value="AAA"/>
    <property type="match status" value="1"/>
</dbReference>
<feature type="transmembrane region" description="Helical" evidence="23">
    <location>
        <begin position="230"/>
        <end position="257"/>
    </location>
</feature>
<keyword evidence="19" id="KW-0804">Transcription</keyword>
<dbReference type="InterPro" id="IPR027417">
    <property type="entry name" value="P-loop_NTPase"/>
</dbReference>
<keyword evidence="18 23" id="KW-0472">Membrane</keyword>